<dbReference type="GeneID" id="117242404"/>
<dbReference type="CDD" id="cd18041">
    <property type="entry name" value="DEXXQc_DNA2"/>
    <property type="match status" value="1"/>
</dbReference>
<dbReference type="CDD" id="cd18808">
    <property type="entry name" value="SF1_C_Upf1"/>
    <property type="match status" value="1"/>
</dbReference>
<evidence type="ECO:0000256" key="17">
    <source>
        <dbReference type="ARBA" id="ARBA00023128"/>
    </source>
</evidence>
<dbReference type="InterPro" id="IPR026851">
    <property type="entry name" value="Dna2/JHS1_DEXXQ-box"/>
</dbReference>
<keyword evidence="5 22" id="KW-0235">DNA replication</keyword>
<protein>
    <recommendedName>
        <fullName evidence="22">DNA replication ATP-dependent helicase/nuclease</fullName>
        <ecNumber evidence="22">3.1.-.-</ecNumber>
        <ecNumber evidence="22">3.6.4.12</ecNumber>
    </recommendedName>
</protein>
<evidence type="ECO:0000256" key="15">
    <source>
        <dbReference type="ARBA" id="ARBA00023014"/>
    </source>
</evidence>
<reference evidence="28" key="1">
    <citation type="submission" date="2025-08" db="UniProtKB">
        <authorList>
            <consortium name="RefSeq"/>
        </authorList>
    </citation>
    <scope>IDENTIFICATION</scope>
    <source>
        <tissue evidence="28">Muscle</tissue>
    </source>
</reference>
<keyword evidence="11 22" id="KW-0378">Hydrolase</keyword>
<dbReference type="InterPro" id="IPR041677">
    <property type="entry name" value="DNA2/NAM7_AAA_11"/>
</dbReference>
<keyword evidence="19 22" id="KW-0539">Nucleus</keyword>
<evidence type="ECO:0000256" key="9">
    <source>
        <dbReference type="ARBA" id="ARBA00022759"/>
    </source>
</evidence>
<keyword evidence="18 22" id="KW-0234">DNA repair</keyword>
<evidence type="ECO:0000256" key="13">
    <source>
        <dbReference type="ARBA" id="ARBA00022840"/>
    </source>
</evidence>
<dbReference type="InterPro" id="IPR048459">
    <property type="entry name" value="DNA2_Rift"/>
</dbReference>
<comment type="similarity">
    <text evidence="3 22">Belongs to the DNA2/NAM7 helicase family.</text>
</comment>
<evidence type="ECO:0000256" key="10">
    <source>
        <dbReference type="ARBA" id="ARBA00022763"/>
    </source>
</evidence>
<keyword evidence="7 22" id="KW-0479">Metal-binding</keyword>
<dbReference type="GO" id="GO:0046872">
    <property type="term" value="F:metal ion binding"/>
    <property type="evidence" value="ECO:0007669"/>
    <property type="project" value="UniProtKB-UniRule"/>
</dbReference>
<accession>A0A6J3LI17</accession>
<evidence type="ECO:0000256" key="8">
    <source>
        <dbReference type="ARBA" id="ARBA00022741"/>
    </source>
</evidence>
<proteinExistence type="inferred from homology"/>
<evidence type="ECO:0000256" key="18">
    <source>
        <dbReference type="ARBA" id="ARBA00023204"/>
    </source>
</evidence>
<dbReference type="Pfam" id="PF08696">
    <property type="entry name" value="Dna2"/>
    <property type="match status" value="1"/>
</dbReference>
<evidence type="ECO:0000256" key="6">
    <source>
        <dbReference type="ARBA" id="ARBA00022722"/>
    </source>
</evidence>
<dbReference type="KEGG" id="bvk:117242404"/>
<feature type="domain" description="DNA2/NAM7 helicase helicase" evidence="24">
    <location>
        <begin position="825"/>
        <end position="911"/>
    </location>
</feature>
<evidence type="ECO:0000256" key="1">
    <source>
        <dbReference type="ARBA" id="ARBA00001966"/>
    </source>
</evidence>
<keyword evidence="13 22" id="KW-0067">ATP-binding</keyword>
<sequence length="1258" mass="142875">MILRSLEQIIHYLSLIFVNNLALKTKDLNIRLTMKKVSQSAKSYSNNGTKLSQKKISVYFTKGISNSSTMNSTIEINAVNRETPRKRKISKDTDLTRVKIAKCDNISDACSIKSIHQTPRKQRLAIGNKDNVIDIFNSSGKNNDTDMAINETISEDIFITEYDWKENIGTNEYISTTCKSNKKQIMEKKALLQEIQPDNHLIKENKTDHMKQSVFGDKKREGIHSEIESFFTDDFKDCFEEEWCLNTSQINFNSLQRCKIIDVQREYNSILLTVNQEDYGTSDTTVRCSGFWKDAKVQKDDIVVIQARKENNQWIIDNSSGFLIVQPDALISGTTVSGALFCKRKAVLSEKFRKMESLPPFMGDSTPLVIGSLVHELLQTAIRKNISEVSDITMLMNSILQTTDTCSLLYASKISLETCRQQILPYVPKIREFIQHYLKDKSQQGINNIKNNFKGRIAQIRDIEENIWLPKLGLKGKIDISAEVKVNCKQKIMPLEIKTGKPSFSLEHRAQVILYIMMMSLTGQDTDTGLLLYLRENNIQEINSSHPEKRDLILLRNSLASYFVPKSSEKLSNLTSKSDLQMLDLPEPINHHNACSKCTYNTLCCMYLSKDSSIQLSETNPLVELGKKILDKYKPSHIDYVLHWISLLQMEESSQSSNNVTRYLWTLSPEKREAKKTCICNLKVIGKVTDCDTKYRHTFVRSNLDTQFSNINIPYMEFSDNEYVLVSTNTRINLSAGFIAQRKEDSITLILERDVTKYNINEFFHIDKYSSSSLFSGNLANVGGLMSDSEICEKLRDIVIDKKPACFEKGLPYPIIKASARILQNLNKIQQRAVLMAISAKEYLLIKGMPGTGKTQTLVALVEVLHKLGHSVLITSHTNSAVDNILLKLLHKDIDFLRLGSSTHPSLRHKSEAYATANCNTPSSLETVYSSKNIIGVTCYGAHHALLGRRTFDVCIVDESTQVLQPTVLRPLYSAKKFILVGDPDQLPPIIKNKLARKLGADESLFARLDSENNTIKLTKQYRMNKSIMYLANKLTYNDMLEAGDTSIENATFVTPSKEVNVLTKEEEWIQKALSSDISDSIIVLNTGCTNKLKENYNLSEKGYLDSDEVNSNIWEAVIVSKLVKTFLKVNAKLENIGIIAPFRAHVSLLKKVVAEDIEINTVDQYQGRDKEIIIYSCAKSITNFSDIREDLEVLGDHRRLTVAITRAKHKLIVVADKRTISQYSAFKKLFYLIENKNIIDLDNSYNGFCWKNLLRIL</sequence>
<dbReference type="InterPro" id="IPR014808">
    <property type="entry name" value="DNA_replication_fac_Dna2_N"/>
</dbReference>
<dbReference type="InterPro" id="IPR047187">
    <property type="entry name" value="SF1_C_Upf1"/>
</dbReference>
<dbReference type="EC" id="3.1.-.-" evidence="22"/>
<comment type="subcellular location">
    <subcellularLocation>
        <location evidence="2">Mitochondrion</location>
    </subcellularLocation>
    <subcellularLocation>
        <location evidence="22">Nucleus</location>
    </subcellularLocation>
    <subcellularLocation>
        <location evidence="22">Chromosome</location>
    </subcellularLocation>
</comment>
<organism evidence="27 28">
    <name type="scientific">Bombus vosnesenskii</name>
    <dbReference type="NCBI Taxonomy" id="207650"/>
    <lineage>
        <taxon>Eukaryota</taxon>
        <taxon>Metazoa</taxon>
        <taxon>Ecdysozoa</taxon>
        <taxon>Arthropoda</taxon>
        <taxon>Hexapoda</taxon>
        <taxon>Insecta</taxon>
        <taxon>Pterygota</taxon>
        <taxon>Neoptera</taxon>
        <taxon>Endopterygota</taxon>
        <taxon>Hymenoptera</taxon>
        <taxon>Apocrita</taxon>
        <taxon>Aculeata</taxon>
        <taxon>Apoidea</taxon>
        <taxon>Anthophila</taxon>
        <taxon>Apidae</taxon>
        <taxon>Bombus</taxon>
        <taxon>Pyrobombus</taxon>
    </lineage>
</organism>
<dbReference type="EC" id="3.6.4.12" evidence="22"/>
<name>A0A6J3LI17_9HYME</name>
<evidence type="ECO:0000256" key="22">
    <source>
        <dbReference type="RuleBase" id="RU367041"/>
    </source>
</evidence>
<comment type="function">
    <text evidence="22">Key enzyme involved in DNA replication and DNA repair. Involved in Okazaki fragments processing by cleaving long flaps that escape FEN1: flaps that are longer than 27 nucleotides are coated by replication protein A complex (RPA), leading to recruit DNA2 which cleaves the flap until it is too short to bind RPA and becomes a substrate for FEN1. Also involved in 5'-end resection of DNA during double-strand break (DSB) repair by mediating the cleavage of 5'-ssDNA.</text>
</comment>
<dbReference type="GO" id="GO:0005739">
    <property type="term" value="C:mitochondrion"/>
    <property type="evidence" value="ECO:0007669"/>
    <property type="project" value="UniProtKB-SubCell"/>
</dbReference>
<dbReference type="PANTHER" id="PTHR10887">
    <property type="entry name" value="DNA2/NAM7 HELICASE FAMILY"/>
    <property type="match status" value="1"/>
</dbReference>
<keyword evidence="8 22" id="KW-0547">Nucleotide-binding</keyword>
<dbReference type="GO" id="GO:0005634">
    <property type="term" value="C:nucleus"/>
    <property type="evidence" value="ECO:0007669"/>
    <property type="project" value="UniProtKB-SubCell"/>
</dbReference>
<evidence type="ECO:0000256" key="7">
    <source>
        <dbReference type="ARBA" id="ARBA00022723"/>
    </source>
</evidence>
<evidence type="ECO:0000256" key="20">
    <source>
        <dbReference type="ARBA" id="ARBA00023268"/>
    </source>
</evidence>
<keyword evidence="6 22" id="KW-0540">Nuclease</keyword>
<evidence type="ECO:0000256" key="2">
    <source>
        <dbReference type="ARBA" id="ARBA00004173"/>
    </source>
</evidence>
<dbReference type="Pfam" id="PF13086">
    <property type="entry name" value="AAA_11"/>
    <property type="match status" value="2"/>
</dbReference>
<dbReference type="AlphaFoldDB" id="A0A6J3LI17"/>
<keyword evidence="22" id="KW-0158">Chromosome</keyword>
<feature type="domain" description="DNA replication factor Dna2 N-terminal" evidence="23">
    <location>
        <begin position="282"/>
        <end position="484"/>
    </location>
</feature>
<evidence type="ECO:0000256" key="12">
    <source>
        <dbReference type="ARBA" id="ARBA00022806"/>
    </source>
</evidence>
<gene>
    <name evidence="28" type="primary">LOC117242404</name>
</gene>
<keyword evidence="20 22" id="KW-0511">Multifunctional enzyme</keyword>
<keyword evidence="14 22" id="KW-0408">Iron</keyword>
<evidence type="ECO:0000256" key="19">
    <source>
        <dbReference type="ARBA" id="ARBA00023242"/>
    </source>
</evidence>
<dbReference type="GO" id="GO:0005524">
    <property type="term" value="F:ATP binding"/>
    <property type="evidence" value="ECO:0007669"/>
    <property type="project" value="UniProtKB-UniRule"/>
</dbReference>
<dbReference type="GO" id="GO:0006281">
    <property type="term" value="P:DNA repair"/>
    <property type="evidence" value="ECO:0007669"/>
    <property type="project" value="UniProtKB-KW"/>
</dbReference>
<evidence type="ECO:0000259" key="23">
    <source>
        <dbReference type="Pfam" id="PF08696"/>
    </source>
</evidence>
<feature type="domain" description="DNA2/NAM7 helicase-like C-terminal" evidence="25">
    <location>
        <begin position="1002"/>
        <end position="1218"/>
    </location>
</feature>
<dbReference type="InterPro" id="IPR045055">
    <property type="entry name" value="DNA2/NAM7-like"/>
</dbReference>
<keyword evidence="27" id="KW-1185">Reference proteome</keyword>
<dbReference type="SUPFAM" id="SSF52540">
    <property type="entry name" value="P-loop containing nucleoside triphosphate hydrolases"/>
    <property type="match status" value="1"/>
</dbReference>
<evidence type="ECO:0000256" key="4">
    <source>
        <dbReference type="ARBA" id="ARBA00022485"/>
    </source>
</evidence>
<dbReference type="Pfam" id="PF13087">
    <property type="entry name" value="AAA_12"/>
    <property type="match status" value="1"/>
</dbReference>
<keyword evidence="9" id="KW-0255">Endonuclease</keyword>
<dbReference type="GO" id="GO:0017116">
    <property type="term" value="F:single-stranded DNA helicase activity"/>
    <property type="evidence" value="ECO:0007669"/>
    <property type="project" value="UniProtKB-UniRule"/>
</dbReference>
<keyword evidence="12 22" id="KW-0347">Helicase</keyword>
<dbReference type="Gene3D" id="3.40.50.300">
    <property type="entry name" value="P-loop containing nucleotide triphosphate hydrolases"/>
    <property type="match status" value="2"/>
</dbReference>
<comment type="cofactor">
    <cofactor evidence="1">
        <name>[4Fe-4S] cluster</name>
        <dbReference type="ChEBI" id="CHEBI:49883"/>
    </cofactor>
</comment>
<evidence type="ECO:0000256" key="3">
    <source>
        <dbReference type="ARBA" id="ARBA00007913"/>
    </source>
</evidence>
<evidence type="ECO:0000256" key="16">
    <source>
        <dbReference type="ARBA" id="ARBA00023125"/>
    </source>
</evidence>
<keyword evidence="16 22" id="KW-0238">DNA-binding</keyword>
<evidence type="ECO:0000256" key="14">
    <source>
        <dbReference type="ARBA" id="ARBA00023004"/>
    </source>
</evidence>
<dbReference type="PANTHER" id="PTHR10887:SF433">
    <property type="entry name" value="DNA REPLICATION ATP-DEPENDENT HELICASE_NUCLEASE DNA2"/>
    <property type="match status" value="1"/>
</dbReference>
<dbReference type="GO" id="GO:0051539">
    <property type="term" value="F:4 iron, 4 sulfur cluster binding"/>
    <property type="evidence" value="ECO:0007669"/>
    <property type="project" value="UniProtKB-UniRule"/>
</dbReference>
<feature type="domain" description="DNA2 rift barrel" evidence="26">
    <location>
        <begin position="670"/>
        <end position="768"/>
    </location>
</feature>
<comment type="catalytic activity">
    <reaction evidence="21 22">
        <text>ATP + H2O = ADP + phosphate + H(+)</text>
        <dbReference type="Rhea" id="RHEA:13065"/>
        <dbReference type="ChEBI" id="CHEBI:15377"/>
        <dbReference type="ChEBI" id="CHEBI:15378"/>
        <dbReference type="ChEBI" id="CHEBI:30616"/>
        <dbReference type="ChEBI" id="CHEBI:43474"/>
        <dbReference type="ChEBI" id="CHEBI:456216"/>
        <dbReference type="EC" id="3.6.4.12"/>
    </reaction>
</comment>
<dbReference type="GO" id="GO:0003677">
    <property type="term" value="F:DNA binding"/>
    <property type="evidence" value="ECO:0007669"/>
    <property type="project" value="UniProtKB-UniRule"/>
</dbReference>
<evidence type="ECO:0000313" key="28">
    <source>
        <dbReference type="RefSeq" id="XP_033364905.1"/>
    </source>
</evidence>
<evidence type="ECO:0000256" key="11">
    <source>
        <dbReference type="ARBA" id="ARBA00022801"/>
    </source>
</evidence>
<keyword evidence="4 22" id="KW-0004">4Fe-4S</keyword>
<dbReference type="Proteomes" id="UP000504631">
    <property type="component" value="Unplaced"/>
</dbReference>
<evidence type="ECO:0000256" key="21">
    <source>
        <dbReference type="ARBA" id="ARBA00047995"/>
    </source>
</evidence>
<evidence type="ECO:0000259" key="24">
    <source>
        <dbReference type="Pfam" id="PF13086"/>
    </source>
</evidence>
<evidence type="ECO:0000259" key="26">
    <source>
        <dbReference type="Pfam" id="PF21123"/>
    </source>
</evidence>
<dbReference type="InterPro" id="IPR011604">
    <property type="entry name" value="PDDEXK-like_dom_sf"/>
</dbReference>
<keyword evidence="10 22" id="KW-0227">DNA damage</keyword>
<evidence type="ECO:0000313" key="27">
    <source>
        <dbReference type="Proteomes" id="UP000504631"/>
    </source>
</evidence>
<dbReference type="CTD" id="1763"/>
<evidence type="ECO:0000259" key="25">
    <source>
        <dbReference type="Pfam" id="PF13087"/>
    </source>
</evidence>
<keyword evidence="15 22" id="KW-0411">Iron-sulfur</keyword>
<dbReference type="CDD" id="cd22318">
    <property type="entry name" value="DNA2_N-like"/>
    <property type="match status" value="1"/>
</dbReference>
<keyword evidence="17" id="KW-0496">Mitochondrion</keyword>
<dbReference type="Pfam" id="PF21123">
    <property type="entry name" value="Dna2_Rift"/>
    <property type="match status" value="1"/>
</dbReference>
<evidence type="ECO:0000256" key="5">
    <source>
        <dbReference type="ARBA" id="ARBA00022705"/>
    </source>
</evidence>
<feature type="domain" description="DNA2/NAM7 helicase helicase" evidence="24">
    <location>
        <begin position="926"/>
        <end position="993"/>
    </location>
</feature>
<dbReference type="GO" id="GO:0033567">
    <property type="term" value="P:DNA replication, Okazaki fragment processing"/>
    <property type="evidence" value="ECO:0007669"/>
    <property type="project" value="UniProtKB-UniRule"/>
</dbReference>
<dbReference type="InterPro" id="IPR041679">
    <property type="entry name" value="DNA2/NAM7-like_C"/>
</dbReference>
<dbReference type="GO" id="GO:0005694">
    <property type="term" value="C:chromosome"/>
    <property type="evidence" value="ECO:0007669"/>
    <property type="project" value="UniProtKB-SubCell"/>
</dbReference>
<dbReference type="GO" id="GO:0071932">
    <property type="term" value="P:replication fork reversal"/>
    <property type="evidence" value="ECO:0007669"/>
    <property type="project" value="TreeGrafter"/>
</dbReference>
<dbReference type="GO" id="GO:0017108">
    <property type="term" value="F:5'-flap endonuclease activity"/>
    <property type="evidence" value="ECO:0007669"/>
    <property type="project" value="UniProtKB-UniRule"/>
</dbReference>
<dbReference type="RefSeq" id="XP_033364905.1">
    <property type="nucleotide sequence ID" value="XM_033509014.1"/>
</dbReference>
<dbReference type="Gene3D" id="3.90.320.10">
    <property type="match status" value="1"/>
</dbReference>
<dbReference type="InterPro" id="IPR027417">
    <property type="entry name" value="P-loop_NTPase"/>
</dbReference>